<protein>
    <recommendedName>
        <fullName evidence="3">NmrA-like domain-containing protein</fullName>
    </recommendedName>
</protein>
<name>A0A3E2GVX1_SCYLI</name>
<dbReference type="InterPro" id="IPR051609">
    <property type="entry name" value="NmrA/Isoflavone_reductase-like"/>
</dbReference>
<feature type="non-terminal residue" evidence="4">
    <location>
        <position position="325"/>
    </location>
</feature>
<dbReference type="AlphaFoldDB" id="A0A3E2GVX1"/>
<dbReference type="PANTHER" id="PTHR47706:SF11">
    <property type="entry name" value="ISOFLAVONE REDUCTASE FAMILY PROTEIN (AFU_ORTHOLOGUE AFUA_1G12510)"/>
    <property type="match status" value="1"/>
</dbReference>
<dbReference type="STRING" id="5539.A0A3E2GVX1"/>
<dbReference type="OrthoDB" id="419598at2759"/>
<proteinExistence type="predicted"/>
<feature type="domain" description="NmrA-like" evidence="3">
    <location>
        <begin position="6"/>
        <end position="138"/>
    </location>
</feature>
<dbReference type="Gene3D" id="3.40.50.720">
    <property type="entry name" value="NAD(P)-binding Rossmann-like Domain"/>
    <property type="match status" value="1"/>
</dbReference>
<dbReference type="InterPro" id="IPR008030">
    <property type="entry name" value="NmrA-like"/>
</dbReference>
<evidence type="ECO:0000313" key="5">
    <source>
        <dbReference type="Proteomes" id="UP000258309"/>
    </source>
</evidence>
<dbReference type="Proteomes" id="UP000258309">
    <property type="component" value="Unassembled WGS sequence"/>
</dbReference>
<reference evidence="4 5" key="1">
    <citation type="submission" date="2018-05" db="EMBL/GenBank/DDBJ databases">
        <title>Draft genome sequence of Scytalidium lignicola DSM 105466, a ubiquitous saprotrophic fungus.</title>
        <authorList>
            <person name="Buettner E."/>
            <person name="Gebauer A.M."/>
            <person name="Hofrichter M."/>
            <person name="Liers C."/>
            <person name="Kellner H."/>
        </authorList>
    </citation>
    <scope>NUCLEOTIDE SEQUENCE [LARGE SCALE GENOMIC DNA]</scope>
    <source>
        <strain evidence="4 5">DSM 105466</strain>
    </source>
</reference>
<dbReference type="EMBL" id="NCSJ02000389">
    <property type="protein sequence ID" value="RFU24903.1"/>
    <property type="molecule type" value="Genomic_DNA"/>
</dbReference>
<evidence type="ECO:0000256" key="1">
    <source>
        <dbReference type="ARBA" id="ARBA00022857"/>
    </source>
</evidence>
<evidence type="ECO:0000313" key="4">
    <source>
        <dbReference type="EMBL" id="RFU24903.1"/>
    </source>
</evidence>
<dbReference type="SUPFAM" id="SSF51735">
    <property type="entry name" value="NAD(P)-binding Rossmann-fold domains"/>
    <property type="match status" value="1"/>
</dbReference>
<sequence length="325" mass="36559">MYTLQSLLVVGGTGAFGRSVCTALGEELNHFSRVAVYNDTSRPTDAAKQSVLDSFRAAGIEILAGNGYENPEPYKGFDCVISLLGNHALHEQPKIFEAAIQAGVRHFYPSEYGADLLVGDNWNQRYYKYKKLTREFLERKAATLPDLGWTYFELGRLTEWSILSYFGVDNKTASAQIYGTSKGRQSLLSVADGVKFIVATLKDPLPDLDETQGTTKGRRRTYRIHGSSPTWQEIFDLLEKITSRKYKVTYLDVESAKLEEAEAVRLGDVDMELSASHKLIQGREGTLLPQPWDNDRFPDLKTETLEDAFTAAFQNEHYRKLYGLA</sequence>
<dbReference type="PANTHER" id="PTHR47706">
    <property type="entry name" value="NMRA-LIKE FAMILY PROTEIN"/>
    <property type="match status" value="1"/>
</dbReference>
<dbReference type="Pfam" id="PF05368">
    <property type="entry name" value="NmrA"/>
    <property type="match status" value="1"/>
</dbReference>
<keyword evidence="2" id="KW-0560">Oxidoreductase</keyword>
<dbReference type="Gene3D" id="3.90.25.10">
    <property type="entry name" value="UDP-galactose 4-epimerase, domain 1"/>
    <property type="match status" value="1"/>
</dbReference>
<evidence type="ECO:0000256" key="2">
    <source>
        <dbReference type="ARBA" id="ARBA00023002"/>
    </source>
</evidence>
<keyword evidence="1" id="KW-0521">NADP</keyword>
<accession>A0A3E2GVX1</accession>
<keyword evidence="5" id="KW-1185">Reference proteome</keyword>
<evidence type="ECO:0000259" key="3">
    <source>
        <dbReference type="Pfam" id="PF05368"/>
    </source>
</evidence>
<dbReference type="InterPro" id="IPR036291">
    <property type="entry name" value="NAD(P)-bd_dom_sf"/>
</dbReference>
<dbReference type="OMA" id="FKRIAFF"/>
<comment type="caution">
    <text evidence="4">The sequence shown here is derived from an EMBL/GenBank/DDBJ whole genome shotgun (WGS) entry which is preliminary data.</text>
</comment>
<feature type="non-terminal residue" evidence="4">
    <location>
        <position position="1"/>
    </location>
</feature>
<organism evidence="4 5">
    <name type="scientific">Scytalidium lignicola</name>
    <name type="common">Hyphomycete</name>
    <dbReference type="NCBI Taxonomy" id="5539"/>
    <lineage>
        <taxon>Eukaryota</taxon>
        <taxon>Fungi</taxon>
        <taxon>Dikarya</taxon>
        <taxon>Ascomycota</taxon>
        <taxon>Pezizomycotina</taxon>
        <taxon>Leotiomycetes</taxon>
        <taxon>Leotiomycetes incertae sedis</taxon>
        <taxon>Scytalidium</taxon>
    </lineage>
</organism>
<gene>
    <name evidence="4" type="ORF">B7463_g11433</name>
</gene>
<dbReference type="GO" id="GO:0016491">
    <property type="term" value="F:oxidoreductase activity"/>
    <property type="evidence" value="ECO:0007669"/>
    <property type="project" value="UniProtKB-KW"/>
</dbReference>